<feature type="transmembrane region" description="Helical" evidence="2">
    <location>
        <begin position="79"/>
        <end position="105"/>
    </location>
</feature>
<feature type="compositionally biased region" description="Basic and acidic residues" evidence="1">
    <location>
        <begin position="302"/>
        <end position="311"/>
    </location>
</feature>
<dbReference type="EMBL" id="JABEYC010000089">
    <property type="protein sequence ID" value="KAF4982994.1"/>
    <property type="molecule type" value="Genomic_DNA"/>
</dbReference>
<proteinExistence type="predicted"/>
<name>A0A8H4XPF5_9HYPO</name>
<organism evidence="3 4">
    <name type="scientific">Fusarium zealandicum</name>
    <dbReference type="NCBI Taxonomy" id="1053134"/>
    <lineage>
        <taxon>Eukaryota</taxon>
        <taxon>Fungi</taxon>
        <taxon>Dikarya</taxon>
        <taxon>Ascomycota</taxon>
        <taxon>Pezizomycotina</taxon>
        <taxon>Sordariomycetes</taxon>
        <taxon>Hypocreomycetidae</taxon>
        <taxon>Hypocreales</taxon>
        <taxon>Nectriaceae</taxon>
        <taxon>Fusarium</taxon>
        <taxon>Fusarium staphyleae species complex</taxon>
    </lineage>
</organism>
<evidence type="ECO:0000313" key="3">
    <source>
        <dbReference type="EMBL" id="KAF4982994.1"/>
    </source>
</evidence>
<reference evidence="3" key="2">
    <citation type="submission" date="2020-05" db="EMBL/GenBank/DDBJ databases">
        <authorList>
            <person name="Kim H.-S."/>
            <person name="Proctor R.H."/>
            <person name="Brown D.W."/>
        </authorList>
    </citation>
    <scope>NUCLEOTIDE SEQUENCE</scope>
    <source>
        <strain evidence="3">NRRL 22465</strain>
    </source>
</reference>
<feature type="transmembrane region" description="Helical" evidence="2">
    <location>
        <begin position="38"/>
        <end position="58"/>
    </location>
</feature>
<accession>A0A8H4XPF5</accession>
<evidence type="ECO:0000256" key="2">
    <source>
        <dbReference type="SAM" id="Phobius"/>
    </source>
</evidence>
<evidence type="ECO:0000313" key="4">
    <source>
        <dbReference type="Proteomes" id="UP000635477"/>
    </source>
</evidence>
<gene>
    <name evidence="3" type="ORF">FZEAL_1495</name>
</gene>
<keyword evidence="2" id="KW-0472">Membrane</keyword>
<reference evidence="3" key="1">
    <citation type="journal article" date="2020" name="BMC Genomics">
        <title>Correction to: Identification and distribution of gene clusters required for synthesis of sphingolipid metabolism inhibitors in diverse species of the filamentous fungus Fusarium.</title>
        <authorList>
            <person name="Kim H.S."/>
            <person name="Lohmar J.M."/>
            <person name="Busman M."/>
            <person name="Brown D.W."/>
            <person name="Naumann T.A."/>
            <person name="Divon H.H."/>
            <person name="Lysoe E."/>
            <person name="Uhlig S."/>
            <person name="Proctor R.H."/>
        </authorList>
    </citation>
    <scope>NUCLEOTIDE SEQUENCE</scope>
    <source>
        <strain evidence="3">NRRL 22465</strain>
    </source>
</reference>
<protein>
    <submittedName>
        <fullName evidence="3">Uncharacterized protein</fullName>
    </submittedName>
</protein>
<keyword evidence="4" id="KW-1185">Reference proteome</keyword>
<feature type="transmembrane region" description="Helical" evidence="2">
    <location>
        <begin position="153"/>
        <end position="171"/>
    </location>
</feature>
<evidence type="ECO:0000256" key="1">
    <source>
        <dbReference type="SAM" id="MobiDB-lite"/>
    </source>
</evidence>
<sequence length="311" mass="34373">MAPLLTTESLFARADIDPELCIKYAPFASHMVRWQFNIIYWTMFVANLAVLFAASWTYTRGQAAIQKLSHNTSLRSKRLRQYIIMCLGCVAVSTVIVVMEAYAILALQFCDGEDLISLYWSTWTMIQVGSLIAMMGIILALANTLRGRQHPPWALALGTPVLVIAGLLHLFHDCTKKRVKKQLQRNKVDLDDDMCGPPMSQANTISVNPDEESDSDTEFRGEVVGLTFDGGPIVRFTNGVPESLPEHAELIGYCVQNRPIIVCKRDSIQLLTNLPSAVPASASPDFRKGSTLPSRGVTTTTKPRDGLETVT</sequence>
<feature type="region of interest" description="Disordered" evidence="1">
    <location>
        <begin position="279"/>
        <end position="311"/>
    </location>
</feature>
<dbReference type="OrthoDB" id="3537340at2759"/>
<feature type="compositionally biased region" description="Polar residues" evidence="1">
    <location>
        <begin position="291"/>
        <end position="301"/>
    </location>
</feature>
<dbReference type="Proteomes" id="UP000635477">
    <property type="component" value="Unassembled WGS sequence"/>
</dbReference>
<feature type="transmembrane region" description="Helical" evidence="2">
    <location>
        <begin position="117"/>
        <end position="141"/>
    </location>
</feature>
<keyword evidence="2" id="KW-1133">Transmembrane helix</keyword>
<dbReference type="AlphaFoldDB" id="A0A8H4XPF5"/>
<keyword evidence="2" id="KW-0812">Transmembrane</keyword>
<comment type="caution">
    <text evidence="3">The sequence shown here is derived from an EMBL/GenBank/DDBJ whole genome shotgun (WGS) entry which is preliminary data.</text>
</comment>